<dbReference type="SUPFAM" id="SSF103481">
    <property type="entry name" value="Multidrug resistance efflux transporter EmrE"/>
    <property type="match status" value="1"/>
</dbReference>
<evidence type="ECO:0000259" key="3">
    <source>
        <dbReference type="Pfam" id="PF00892"/>
    </source>
</evidence>
<evidence type="ECO:0000313" key="4">
    <source>
        <dbReference type="EMBL" id="SHG09002.1"/>
    </source>
</evidence>
<keyword evidence="2" id="KW-1133">Transmembrane helix</keyword>
<dbReference type="PANTHER" id="PTHR22911:SF137">
    <property type="entry name" value="SOLUTE CARRIER FAMILY 35 MEMBER G2-RELATED"/>
    <property type="match status" value="1"/>
</dbReference>
<protein>
    <submittedName>
        <fullName evidence="4">Transporter family protein</fullName>
    </submittedName>
</protein>
<evidence type="ECO:0000313" key="5">
    <source>
        <dbReference type="Proteomes" id="UP000184089"/>
    </source>
</evidence>
<accession>A0AAQ1MD76</accession>
<feature type="transmembrane region" description="Helical" evidence="2">
    <location>
        <begin position="128"/>
        <end position="145"/>
    </location>
</feature>
<dbReference type="InterPro" id="IPR000620">
    <property type="entry name" value="EamA_dom"/>
</dbReference>
<gene>
    <name evidence="4" type="ORF">SAMN05444424_1428</name>
</gene>
<dbReference type="Proteomes" id="UP000184089">
    <property type="component" value="Unassembled WGS sequence"/>
</dbReference>
<keyword evidence="2" id="KW-0472">Membrane</keyword>
<feature type="transmembrane region" description="Helical" evidence="2">
    <location>
        <begin position="74"/>
        <end position="91"/>
    </location>
</feature>
<feature type="domain" description="EamA" evidence="3">
    <location>
        <begin position="10"/>
        <end position="145"/>
    </location>
</feature>
<feature type="transmembrane region" description="Helical" evidence="2">
    <location>
        <begin position="103"/>
        <end position="121"/>
    </location>
</feature>
<comment type="similarity">
    <text evidence="1">Belongs to the EamA transporter family.</text>
</comment>
<dbReference type="PANTHER" id="PTHR22911">
    <property type="entry name" value="ACYL-MALONYL CONDENSING ENZYME-RELATED"/>
    <property type="match status" value="1"/>
</dbReference>
<name>A0AAQ1MD76_9FIRM</name>
<dbReference type="GO" id="GO:0016020">
    <property type="term" value="C:membrane"/>
    <property type="evidence" value="ECO:0007669"/>
    <property type="project" value="InterPro"/>
</dbReference>
<dbReference type="Pfam" id="PF00892">
    <property type="entry name" value="EamA"/>
    <property type="match status" value="1"/>
</dbReference>
<proteinExistence type="inferred from homology"/>
<evidence type="ECO:0000256" key="2">
    <source>
        <dbReference type="SAM" id="Phobius"/>
    </source>
</evidence>
<sequence length="146" mass="15694">MKEAKGEKRVWILYAVLSAVFAALTSILAKVGIEKIDSNLATAIRTAVVLVMAWGIVFLTGAQAGLRQIGGRSMVFLVLSGLATGASWLFYYKAIQMGEVSRVVPIDKFSVVITMVLAFVFLHEKITLKTALGGVLITAGTFVMIL</sequence>
<reference evidence="5" key="1">
    <citation type="submission" date="2016-11" db="EMBL/GenBank/DDBJ databases">
        <authorList>
            <person name="Jaros S."/>
            <person name="Januszkiewicz K."/>
            <person name="Wedrychowicz H."/>
        </authorList>
    </citation>
    <scope>NUCLEOTIDE SEQUENCE [LARGE SCALE GENOMIC DNA]</scope>
    <source>
        <strain evidence="5">DSM 4029</strain>
    </source>
</reference>
<feature type="transmembrane region" description="Helical" evidence="2">
    <location>
        <begin position="12"/>
        <end position="31"/>
    </location>
</feature>
<dbReference type="FunFam" id="1.10.3730.20:FF:000009">
    <property type="entry name" value="EamA family transporter"/>
    <property type="match status" value="1"/>
</dbReference>
<organism evidence="4 5">
    <name type="scientific">Bittarella massiliensis</name>
    <name type="common">ex Durand et al. 2017</name>
    <dbReference type="NCBI Taxonomy" id="1720313"/>
    <lineage>
        <taxon>Bacteria</taxon>
        <taxon>Bacillati</taxon>
        <taxon>Bacillota</taxon>
        <taxon>Clostridia</taxon>
        <taxon>Eubacteriales</taxon>
        <taxon>Oscillospiraceae</taxon>
        <taxon>Bittarella (ex Durand et al. 2017)</taxon>
    </lineage>
</organism>
<comment type="caution">
    <text evidence="4">The sequence shown here is derived from an EMBL/GenBank/DDBJ whole genome shotgun (WGS) entry which is preliminary data.</text>
</comment>
<dbReference type="InterPro" id="IPR037185">
    <property type="entry name" value="EmrE-like"/>
</dbReference>
<keyword evidence="2" id="KW-0812">Transmembrane</keyword>
<dbReference type="Gene3D" id="1.10.3730.20">
    <property type="match status" value="1"/>
</dbReference>
<dbReference type="AlphaFoldDB" id="A0AAQ1MD76"/>
<feature type="transmembrane region" description="Helical" evidence="2">
    <location>
        <begin position="43"/>
        <end position="62"/>
    </location>
</feature>
<evidence type="ECO:0000256" key="1">
    <source>
        <dbReference type="ARBA" id="ARBA00007362"/>
    </source>
</evidence>
<dbReference type="EMBL" id="FQVY01000002">
    <property type="protein sequence ID" value="SHG09002.1"/>
    <property type="molecule type" value="Genomic_DNA"/>
</dbReference>